<keyword evidence="4" id="KW-1185">Reference proteome</keyword>
<dbReference type="EMBL" id="ATAX01000023">
    <property type="protein sequence ID" value="EWM53907.1"/>
    <property type="molecule type" value="Genomic_DNA"/>
</dbReference>
<protein>
    <recommendedName>
        <fullName evidence="2">Dockerin domain-containing protein</fullName>
    </recommendedName>
</protein>
<name>W7UZJ6_RUMFL</name>
<dbReference type="GO" id="GO:0000272">
    <property type="term" value="P:polysaccharide catabolic process"/>
    <property type="evidence" value="ECO:0007669"/>
    <property type="project" value="InterPro"/>
</dbReference>
<dbReference type="InterPro" id="IPR002105">
    <property type="entry name" value="Dockerin_1_rpt"/>
</dbReference>
<gene>
    <name evidence="3" type="ORF">RF007C_09350</name>
</gene>
<dbReference type="RefSeq" id="WP_037298845.1">
    <property type="nucleotide sequence ID" value="NZ_ATAX01000023.1"/>
</dbReference>
<proteinExistence type="predicted"/>
<dbReference type="PATRIC" id="fig|1341157.4.peg.1553"/>
<evidence type="ECO:0000313" key="4">
    <source>
        <dbReference type="Proteomes" id="UP000019365"/>
    </source>
</evidence>
<dbReference type="Pfam" id="PF00404">
    <property type="entry name" value="Dockerin_1"/>
    <property type="match status" value="1"/>
</dbReference>
<dbReference type="CDD" id="cd14256">
    <property type="entry name" value="Dockerin_I"/>
    <property type="match status" value="1"/>
</dbReference>
<dbReference type="InterPro" id="IPR036439">
    <property type="entry name" value="Dockerin_dom_sf"/>
</dbReference>
<dbReference type="AlphaFoldDB" id="W7UZJ6"/>
<dbReference type="PROSITE" id="PS51766">
    <property type="entry name" value="DOCKERIN"/>
    <property type="match status" value="1"/>
</dbReference>
<comment type="caution">
    <text evidence="3">The sequence shown here is derived from an EMBL/GenBank/DDBJ whole genome shotgun (WGS) entry which is preliminary data.</text>
</comment>
<evidence type="ECO:0000256" key="1">
    <source>
        <dbReference type="SAM" id="SignalP"/>
    </source>
</evidence>
<dbReference type="GO" id="GO:0004553">
    <property type="term" value="F:hydrolase activity, hydrolyzing O-glycosyl compounds"/>
    <property type="evidence" value="ECO:0007669"/>
    <property type="project" value="InterPro"/>
</dbReference>
<sequence length="780" mass="89289">MKKLSSVILASVISLSVVMPCIPSAAAEDALSSGSVDGSRDLLKEYPDGYCVDGNSVYFLKTVFQTSTFIVNSARPFSLKNISDESKDFGFVFEPSEGSVNLVSVCENVEQIVSFDIDEERKNHFHFFYPVINSYLVTEEDGKTEVKLVDKADYGKLTDLEALRKEYAEQARESNEQYFACFSKRFYCIEDILQSDYYPFVNTQLDGVPYVRTVYNYDNVSQEIVIGTDYKSSVEAKGSIRKSKTVNSGSYASLQDRIFSDDIYHYHIYEPTENASDHLNFYTKDSLTGQKKKYYARMEKGSFTSGITETGMGSEPIEPVKFDVNCDSEVNIADLIIMSRYLMGEYSLTENGIISADVNDDGVTDVFDLIQLRKKILSLSSYVEDYTYKKDTTVYVTAEGEEAALKNSSYVFRSAKDFDEFAEKNFRPAVERELKKSYDDEFFKENVLLLHLGKQVYGGLSTDVEGVCIEKTADEDFLSPLTIKLESCEVNCILPEAVEIHQVIYPSEKLEKREVEWVNSRFKDIDSKHFSVTAYPEQSINENSSFIMRTYDEFNGFITDTYDDKNQEKIKEQFEYIEKNKGIRIDEDFFKDHFILFRIICWHNVPSKYNAQLFDGNIVINEQDSLFYGDVIELCLDAYIFDKRYDKDDLSVSFVDHRIIDEKYDPQGDTALISDDKDYNSRKIRISQYSFGNESAVSVYLTYTVGMALNAGNKRVLDVPVEKDFKPFGAKEDIEKLKEIPCESENYSVEWGEDSVTVSFRTAPGGEFIKQTFDYDSSLY</sequence>
<organism evidence="3 4">
    <name type="scientific">Ruminococcus flavefaciens 007c</name>
    <dbReference type="NCBI Taxonomy" id="1341157"/>
    <lineage>
        <taxon>Bacteria</taxon>
        <taxon>Bacillati</taxon>
        <taxon>Bacillota</taxon>
        <taxon>Clostridia</taxon>
        <taxon>Eubacteriales</taxon>
        <taxon>Oscillospiraceae</taxon>
        <taxon>Ruminococcus</taxon>
    </lineage>
</organism>
<evidence type="ECO:0000259" key="2">
    <source>
        <dbReference type="PROSITE" id="PS51766"/>
    </source>
</evidence>
<dbReference type="InterPro" id="IPR016134">
    <property type="entry name" value="Dockerin_dom"/>
</dbReference>
<feature type="chain" id="PRO_5004905164" description="Dockerin domain-containing protein" evidence="1">
    <location>
        <begin position="27"/>
        <end position="780"/>
    </location>
</feature>
<reference evidence="3 4" key="1">
    <citation type="journal article" date="2014" name="PLoS ONE">
        <title>Rumen cellulosomics: divergent fiber-degrading strategies revealed by comparative genome-wide analysis of six ruminococcal strains.</title>
        <authorList>
            <person name="Dassa B."/>
            <person name="Borovok I."/>
            <person name="Ruimy-Israeli V."/>
            <person name="Lamed R."/>
            <person name="Flint H.J."/>
            <person name="Duncan S.H."/>
            <person name="Henrissat B."/>
            <person name="Coutinho P."/>
            <person name="Morrison M."/>
            <person name="Mosoni P."/>
            <person name="Yeoman C.J."/>
            <person name="White B.A."/>
            <person name="Bayer E.A."/>
        </authorList>
    </citation>
    <scope>NUCLEOTIDE SEQUENCE [LARGE SCALE GENOMIC DNA]</scope>
    <source>
        <strain evidence="3 4">007c</strain>
    </source>
</reference>
<feature type="domain" description="Dockerin" evidence="2">
    <location>
        <begin position="317"/>
        <end position="385"/>
    </location>
</feature>
<dbReference type="SUPFAM" id="SSF63446">
    <property type="entry name" value="Type I dockerin domain"/>
    <property type="match status" value="1"/>
</dbReference>
<evidence type="ECO:0000313" key="3">
    <source>
        <dbReference type="EMBL" id="EWM53907.1"/>
    </source>
</evidence>
<feature type="signal peptide" evidence="1">
    <location>
        <begin position="1"/>
        <end position="26"/>
    </location>
</feature>
<dbReference type="Proteomes" id="UP000019365">
    <property type="component" value="Unassembled WGS sequence"/>
</dbReference>
<keyword evidence="1" id="KW-0732">Signal</keyword>
<dbReference type="Gene3D" id="1.10.1330.10">
    <property type="entry name" value="Dockerin domain"/>
    <property type="match status" value="1"/>
</dbReference>
<accession>W7UZJ6</accession>
<dbReference type="OrthoDB" id="2625690at2"/>